<proteinExistence type="predicted"/>
<organism evidence="2 3">
    <name type="scientific">Steinernema carpocapsae</name>
    <name type="common">Entomopathogenic nematode</name>
    <dbReference type="NCBI Taxonomy" id="34508"/>
    <lineage>
        <taxon>Eukaryota</taxon>
        <taxon>Metazoa</taxon>
        <taxon>Ecdysozoa</taxon>
        <taxon>Nematoda</taxon>
        <taxon>Chromadorea</taxon>
        <taxon>Rhabditida</taxon>
        <taxon>Tylenchina</taxon>
        <taxon>Panagrolaimomorpha</taxon>
        <taxon>Strongyloidoidea</taxon>
        <taxon>Steinernematidae</taxon>
        <taxon>Steinernema</taxon>
    </lineage>
</organism>
<dbReference type="Proteomes" id="UP000298663">
    <property type="component" value="Unassembled WGS sequence"/>
</dbReference>
<evidence type="ECO:0000313" key="2">
    <source>
        <dbReference type="EMBL" id="TKR93921.1"/>
    </source>
</evidence>
<feature type="compositionally biased region" description="Low complexity" evidence="1">
    <location>
        <begin position="223"/>
        <end position="235"/>
    </location>
</feature>
<evidence type="ECO:0000256" key="1">
    <source>
        <dbReference type="SAM" id="MobiDB-lite"/>
    </source>
</evidence>
<dbReference type="AlphaFoldDB" id="A0A4U5PCJ2"/>
<accession>A0A4U5PCJ2</accession>
<comment type="caution">
    <text evidence="2">The sequence shown here is derived from an EMBL/GenBank/DDBJ whole genome shotgun (WGS) entry which is preliminary data.</text>
</comment>
<keyword evidence="3" id="KW-1185">Reference proteome</keyword>
<protein>
    <submittedName>
        <fullName evidence="2">Uncharacterized protein</fullName>
    </submittedName>
</protein>
<feature type="region of interest" description="Disordered" evidence="1">
    <location>
        <begin position="205"/>
        <end position="235"/>
    </location>
</feature>
<reference evidence="2 3" key="1">
    <citation type="journal article" date="2015" name="Genome Biol.">
        <title>Comparative genomics of Steinernema reveals deeply conserved gene regulatory networks.</title>
        <authorList>
            <person name="Dillman A.R."/>
            <person name="Macchietto M."/>
            <person name="Porter C.F."/>
            <person name="Rogers A."/>
            <person name="Williams B."/>
            <person name="Antoshechkin I."/>
            <person name="Lee M.M."/>
            <person name="Goodwin Z."/>
            <person name="Lu X."/>
            <person name="Lewis E.E."/>
            <person name="Goodrich-Blair H."/>
            <person name="Stock S.P."/>
            <person name="Adams B.J."/>
            <person name="Sternberg P.W."/>
            <person name="Mortazavi A."/>
        </authorList>
    </citation>
    <scope>NUCLEOTIDE SEQUENCE [LARGE SCALE GENOMIC DNA]</scope>
    <source>
        <strain evidence="2 3">ALL</strain>
    </source>
</reference>
<gene>
    <name evidence="2" type="ORF">L596_008287</name>
</gene>
<name>A0A4U5PCJ2_STECR</name>
<dbReference type="EMBL" id="AZBU02000002">
    <property type="protein sequence ID" value="TKR93921.1"/>
    <property type="molecule type" value="Genomic_DNA"/>
</dbReference>
<evidence type="ECO:0000313" key="3">
    <source>
        <dbReference type="Proteomes" id="UP000298663"/>
    </source>
</evidence>
<sequence>MAWRCRFGCFVDASSSNSNLNSNYIRFTTNAILDRSQTGTWAKTSQLPPNPIIGLHHLNWIPSPSNTRGSRPNPFLLLLFSSRTVFSLLRLRSRVSAQTRFAHRRFFLARLSRFGSGRSDRSADILFLLLSAPIVRFFKAFALFPGCSFLPPACFQRSEHYLQVRSFFFQISLFVPKTLQHRFPVSPASVRLFCRQIRIDDPRSIPNELSQSALSSSPPPRSRFPCRSSASPGRQ</sequence>
<reference evidence="2 3" key="2">
    <citation type="journal article" date="2019" name="G3 (Bethesda)">
        <title>Hybrid Assembly of the Genome of the Entomopathogenic Nematode Steinernema carpocapsae Identifies the X-Chromosome.</title>
        <authorList>
            <person name="Serra L."/>
            <person name="Macchietto M."/>
            <person name="Macias-Munoz A."/>
            <person name="McGill C.J."/>
            <person name="Rodriguez I.M."/>
            <person name="Rodriguez B."/>
            <person name="Murad R."/>
            <person name="Mortazavi A."/>
        </authorList>
    </citation>
    <scope>NUCLEOTIDE SEQUENCE [LARGE SCALE GENOMIC DNA]</scope>
    <source>
        <strain evidence="2 3">ALL</strain>
    </source>
</reference>